<evidence type="ECO:0000256" key="1">
    <source>
        <dbReference type="ARBA" id="ARBA00005883"/>
    </source>
</evidence>
<protein>
    <submittedName>
        <fullName evidence="6">Proteasome activator pa28, REG alpha beta subunit</fullName>
    </submittedName>
</protein>
<evidence type="ECO:0000256" key="2">
    <source>
        <dbReference type="ARBA" id="ARBA00022942"/>
    </source>
</evidence>
<feature type="domain" description="BTB" evidence="5">
    <location>
        <begin position="624"/>
        <end position="693"/>
    </location>
</feature>
<feature type="compositionally biased region" description="Acidic residues" evidence="3">
    <location>
        <begin position="876"/>
        <end position="889"/>
    </location>
</feature>
<dbReference type="FunFam" id="1.20.120.180:FF:000002">
    <property type="entry name" value="Proteasome activator complex subunit 1"/>
    <property type="match status" value="1"/>
</dbReference>
<organism evidence="6 7">
    <name type="scientific">Rhizoctonia solani</name>
    <dbReference type="NCBI Taxonomy" id="456999"/>
    <lineage>
        <taxon>Eukaryota</taxon>
        <taxon>Fungi</taxon>
        <taxon>Dikarya</taxon>
        <taxon>Basidiomycota</taxon>
        <taxon>Agaricomycotina</taxon>
        <taxon>Agaricomycetes</taxon>
        <taxon>Cantharellales</taxon>
        <taxon>Ceratobasidiaceae</taxon>
        <taxon>Rhizoctonia</taxon>
    </lineage>
</organism>
<dbReference type="GO" id="GO:0005737">
    <property type="term" value="C:cytoplasm"/>
    <property type="evidence" value="ECO:0007669"/>
    <property type="project" value="TreeGrafter"/>
</dbReference>
<feature type="compositionally biased region" description="Basic and acidic residues" evidence="3">
    <location>
        <begin position="890"/>
        <end position="904"/>
    </location>
</feature>
<evidence type="ECO:0000313" key="6">
    <source>
        <dbReference type="EMBL" id="KAF8683443.1"/>
    </source>
</evidence>
<comment type="similarity">
    <text evidence="1">Belongs to the PA28 family.</text>
</comment>
<feature type="region of interest" description="Disordered" evidence="3">
    <location>
        <begin position="369"/>
        <end position="400"/>
    </location>
</feature>
<sequence length="1096" mass="121314">MVSVRLLCVALATVPGTLGAIVDLPAAIIGTYNVSFLMGAAPISFVQSLLPEKYRDSLIRPNASIYPGLGADSHPVVFELGREANAGPPLLNFISFEEAKIQIPYVARIGSSPSKPFLFKRRIMVDNAINVAGSWIAFGLNTTLNKFIPANSSDSLSYDYEVEGVLKAKIQPATSGSIPLSSFREAAGLPWFAEFVTCAQHFYNFTNPVQRLSGKSWTVELAEGITVPVEGIHTTVPFKIVGALGLPQQQVDITQYRAVEDAANESLSHASPFCPIRPPDHVYHEGCSTPQRPFAPLSSEPLSRTSRSSASAHYTMPRHSSTTTVDTAVAEQLKAFNDNVTKRAEEIVFKVFPQKILWVPLHRNDSPLHVASTDGTTDTTVYSPPTEPEPPTKKRRHENGDSVTMGSVVELGEGGPRFVGRVVANHRLRALHDDLKNEYMELVNLCDKVKLWVNLTMPKIEDGDNFGVQIQEEVLNELHRAQDSGYNLRDAVSKSHHINRAKICSKILKYPHVEDYAIALQEHDEKQFYMALRNLIDLRNIYAVLTDVIHKNFQKIRAPKGNNGAAMPWSSQPSPFKRAKKDEIDESEITIIDDGLSSILDTSSEAEEELPPPVHDPEYYYEDGSIVFRVGDVLFKVHTSLLKKETSDFEKTFDVPPKLPDAVKARGTCDENPIIIPEVKASQFRMLIQVIYSPHYVDPLVPDASVWQQFVFYLNVVTLSNRFVMGRVEEWARPKLGQLVRISAKAISEGADEASKANASDEDEGEKQGDEVAGGDNDTNVIGNGAKSNNLTDGTQDPSRGEPKVTGGTKNTDHAGGPTDATMSNPAPTLNNANNSIQPNNTNNANDVGGTDDTNKGDATQDRTNSPESPRSGGLEDSDEENDSDEEMRDGDSESRILLPPEEKENPTFQLMDALLYAESVSDTSLHYDVRNVLQHHCLYPETHHIDTIVGLFRVACLQEKDPSMFGFLFIILLCQGNQTWKQDIFTRMDRMAFFSAQSYLTPFPDSLKTFVSVPLFTKPISAKSFATIFSGATTNKSCIEQCYTNAFTCWQETFDDTYYTDWTWLRSFQGRGANTSVIGSYLARLTEIFKAYMPG</sequence>
<dbReference type="InterPro" id="IPR003185">
    <property type="entry name" value="Proteasome_activ_PA28_N"/>
</dbReference>
<dbReference type="Proteomes" id="UP000650582">
    <property type="component" value="Unassembled WGS sequence"/>
</dbReference>
<feature type="signal peptide" evidence="4">
    <location>
        <begin position="1"/>
        <end position="19"/>
    </location>
</feature>
<feature type="region of interest" description="Disordered" evidence="3">
    <location>
        <begin position="749"/>
        <end position="904"/>
    </location>
</feature>
<feature type="compositionally biased region" description="Polar residues" evidence="3">
    <location>
        <begin position="821"/>
        <end position="846"/>
    </location>
</feature>
<dbReference type="PANTHER" id="PTHR10660:SF2">
    <property type="entry name" value="LD45860P"/>
    <property type="match status" value="1"/>
</dbReference>
<dbReference type="InterPro" id="IPR036997">
    <property type="entry name" value="PA28_C_sf"/>
</dbReference>
<reference evidence="6" key="1">
    <citation type="submission" date="2020-09" db="EMBL/GenBank/DDBJ databases">
        <title>Comparative genome analyses of four rice-infecting Rhizoctonia solani isolates reveal extensive enrichment of homogalacturonan modification genes.</title>
        <authorList>
            <person name="Lee D.-Y."/>
            <person name="Jeon J."/>
            <person name="Kim K.-T."/>
            <person name="Cheong K."/>
            <person name="Song H."/>
            <person name="Choi G."/>
            <person name="Ko J."/>
            <person name="Opiyo S.O."/>
            <person name="Zuo S."/>
            <person name="Madhav S."/>
            <person name="Lee Y.-H."/>
            <person name="Wang G.-L."/>
        </authorList>
    </citation>
    <scope>NUCLEOTIDE SEQUENCE</scope>
    <source>
        <strain evidence="6">AG1-IA YN-7</strain>
    </source>
</reference>
<dbReference type="GO" id="GO:0061133">
    <property type="term" value="F:endopeptidase activator activity"/>
    <property type="evidence" value="ECO:0007669"/>
    <property type="project" value="TreeGrafter"/>
</dbReference>
<dbReference type="InterPro" id="IPR036252">
    <property type="entry name" value="Proteasome_activ_sf"/>
</dbReference>
<comment type="caution">
    <text evidence="6">The sequence shown here is derived from an EMBL/GenBank/DDBJ whole genome shotgun (WGS) entry which is preliminary data.</text>
</comment>
<feature type="region of interest" description="Disordered" evidence="3">
    <location>
        <begin position="293"/>
        <end position="319"/>
    </location>
</feature>
<dbReference type="Pfam" id="PF02251">
    <property type="entry name" value="PA28_N"/>
    <property type="match status" value="1"/>
</dbReference>
<dbReference type="GO" id="GO:0005654">
    <property type="term" value="C:nucleoplasm"/>
    <property type="evidence" value="ECO:0007669"/>
    <property type="project" value="TreeGrafter"/>
</dbReference>
<keyword evidence="4" id="KW-0732">Signal</keyword>
<evidence type="ECO:0000259" key="5">
    <source>
        <dbReference type="PROSITE" id="PS50097"/>
    </source>
</evidence>
<dbReference type="EMBL" id="JACYCC010000034">
    <property type="protein sequence ID" value="KAF8683443.1"/>
    <property type="molecule type" value="Genomic_DNA"/>
</dbReference>
<dbReference type="Gene3D" id="1.20.120.180">
    <property type="entry name" value="Proteasome activator pa28, C-terminal domain"/>
    <property type="match status" value="1"/>
</dbReference>
<dbReference type="InterPro" id="IPR000210">
    <property type="entry name" value="BTB/POZ_dom"/>
</dbReference>
<evidence type="ECO:0000256" key="3">
    <source>
        <dbReference type="SAM" id="MobiDB-lite"/>
    </source>
</evidence>
<dbReference type="PROSITE" id="PS50097">
    <property type="entry name" value="BTB"/>
    <property type="match status" value="1"/>
</dbReference>
<dbReference type="SUPFAM" id="SSF47216">
    <property type="entry name" value="Proteasome activator"/>
    <property type="match status" value="1"/>
</dbReference>
<evidence type="ECO:0000313" key="7">
    <source>
        <dbReference type="Proteomes" id="UP000650582"/>
    </source>
</evidence>
<feature type="chain" id="PRO_5034263502" evidence="4">
    <location>
        <begin position="20"/>
        <end position="1096"/>
    </location>
</feature>
<dbReference type="GO" id="GO:2000045">
    <property type="term" value="P:regulation of G1/S transition of mitotic cell cycle"/>
    <property type="evidence" value="ECO:0007669"/>
    <property type="project" value="TreeGrafter"/>
</dbReference>
<dbReference type="AlphaFoldDB" id="A0A8H7HGC5"/>
<feature type="compositionally biased region" description="Polar residues" evidence="3">
    <location>
        <begin position="777"/>
        <end position="798"/>
    </location>
</feature>
<dbReference type="PANTHER" id="PTHR10660">
    <property type="entry name" value="PROTEASOME REGULATOR PA28"/>
    <property type="match status" value="1"/>
</dbReference>
<dbReference type="Pfam" id="PF02252">
    <property type="entry name" value="PA28_C"/>
    <property type="match status" value="1"/>
</dbReference>
<feature type="compositionally biased region" description="Polar residues" evidence="3">
    <location>
        <begin position="373"/>
        <end position="383"/>
    </location>
</feature>
<keyword evidence="2 6" id="KW-0647">Proteasome</keyword>
<proteinExistence type="inferred from homology"/>
<dbReference type="GO" id="GO:0008537">
    <property type="term" value="C:proteasome activator complex"/>
    <property type="evidence" value="ECO:0007669"/>
    <property type="project" value="InterPro"/>
</dbReference>
<dbReference type="InterPro" id="IPR003186">
    <property type="entry name" value="PA28_C"/>
</dbReference>
<accession>A0A8H7HGC5</accession>
<gene>
    <name evidence="6" type="ORF">RHS04_01932</name>
</gene>
<evidence type="ECO:0000256" key="4">
    <source>
        <dbReference type="SAM" id="SignalP"/>
    </source>
</evidence>
<name>A0A8H7HGC5_9AGAM</name>
<dbReference type="InterPro" id="IPR009077">
    <property type="entry name" value="Proteasome_activ_PA28"/>
</dbReference>
<dbReference type="GO" id="GO:0061136">
    <property type="term" value="P:regulation of proteasomal protein catabolic process"/>
    <property type="evidence" value="ECO:0007669"/>
    <property type="project" value="TreeGrafter"/>
</dbReference>
<feature type="compositionally biased region" description="Low complexity" evidence="3">
    <location>
        <begin position="296"/>
        <end position="312"/>
    </location>
</feature>